<dbReference type="Proteomes" id="UP000636479">
    <property type="component" value="Unassembled WGS sequence"/>
</dbReference>
<keyword evidence="2" id="KW-1185">Reference proteome</keyword>
<dbReference type="GeneID" id="59344644"/>
<protein>
    <submittedName>
        <fullName evidence="1">Uncharacterized protein</fullName>
    </submittedName>
</protein>
<reference evidence="1" key="1">
    <citation type="submission" date="2020-05" db="EMBL/GenBank/DDBJ databases">
        <title>Mycena genomes resolve the evolution of fungal bioluminescence.</title>
        <authorList>
            <person name="Tsai I.J."/>
        </authorList>
    </citation>
    <scope>NUCLEOTIDE SEQUENCE</scope>
    <source>
        <strain evidence="1">171206Taipei</strain>
    </source>
</reference>
<organism evidence="1 2">
    <name type="scientific">Mycena indigotica</name>
    <dbReference type="NCBI Taxonomy" id="2126181"/>
    <lineage>
        <taxon>Eukaryota</taxon>
        <taxon>Fungi</taxon>
        <taxon>Dikarya</taxon>
        <taxon>Basidiomycota</taxon>
        <taxon>Agaricomycotina</taxon>
        <taxon>Agaricomycetes</taxon>
        <taxon>Agaricomycetidae</taxon>
        <taxon>Agaricales</taxon>
        <taxon>Marasmiineae</taxon>
        <taxon>Mycenaceae</taxon>
        <taxon>Mycena</taxon>
    </lineage>
</organism>
<gene>
    <name evidence="1" type="ORF">MIND_00534300</name>
</gene>
<comment type="caution">
    <text evidence="1">The sequence shown here is derived from an EMBL/GenBank/DDBJ whole genome shotgun (WGS) entry which is preliminary data.</text>
</comment>
<dbReference type="RefSeq" id="XP_037222420.1">
    <property type="nucleotide sequence ID" value="XM_037362128.1"/>
</dbReference>
<dbReference type="EMBL" id="JACAZF010000004">
    <property type="protein sequence ID" value="KAF7307401.1"/>
    <property type="molecule type" value="Genomic_DNA"/>
</dbReference>
<dbReference type="AlphaFoldDB" id="A0A8H6SXT0"/>
<proteinExistence type="predicted"/>
<name>A0A8H6SXT0_9AGAR</name>
<sequence length="135" mass="15180">MITLQSWLVSSNVNDPLRSADFWPFVTGIRTLKHTIVKPPAVPPQDSLFLLYYHLPTRWWNQKPSRGSLTLSKINSCSPLNMALPQRSDMGDNYSGFASGLACHPSRDRVHGPPATLNSPRLWFVHADLMKLLAL</sequence>
<accession>A0A8H6SXT0</accession>
<evidence type="ECO:0000313" key="1">
    <source>
        <dbReference type="EMBL" id="KAF7307401.1"/>
    </source>
</evidence>
<evidence type="ECO:0000313" key="2">
    <source>
        <dbReference type="Proteomes" id="UP000636479"/>
    </source>
</evidence>